<feature type="compositionally biased region" description="Basic and acidic residues" evidence="4">
    <location>
        <begin position="1088"/>
        <end position="1098"/>
    </location>
</feature>
<evidence type="ECO:0000256" key="4">
    <source>
        <dbReference type="SAM" id="MobiDB-lite"/>
    </source>
</evidence>
<evidence type="ECO:0000259" key="5">
    <source>
        <dbReference type="Pfam" id="PF08161"/>
    </source>
</evidence>
<evidence type="ECO:0000259" key="6">
    <source>
        <dbReference type="Pfam" id="PF25772"/>
    </source>
</evidence>
<dbReference type="AlphaFoldDB" id="A0A550CXB4"/>
<feature type="region of interest" description="Disordered" evidence="4">
    <location>
        <begin position="1124"/>
        <end position="1197"/>
    </location>
</feature>
<dbReference type="GO" id="GO:0005634">
    <property type="term" value="C:nucleus"/>
    <property type="evidence" value="ECO:0007669"/>
    <property type="project" value="UniProtKB-SubCell"/>
</dbReference>
<comment type="caution">
    <text evidence="7">The sequence shown here is derived from an EMBL/GenBank/DDBJ whole genome shotgun (WGS) entry which is preliminary data.</text>
</comment>
<comment type="similarity">
    <text evidence="2">Belongs to the RRP12 family.</text>
</comment>
<dbReference type="Pfam" id="PF08161">
    <property type="entry name" value="RRP12_HEAT"/>
    <property type="match status" value="1"/>
</dbReference>
<dbReference type="InterPro" id="IPR057860">
    <property type="entry name" value="HEAT_RRP12_N"/>
</dbReference>
<reference evidence="7 8" key="1">
    <citation type="journal article" date="2019" name="New Phytol.">
        <title>Comparative genomics reveals unique wood-decay strategies and fruiting body development in the Schizophyllaceae.</title>
        <authorList>
            <person name="Almasi E."/>
            <person name="Sahu N."/>
            <person name="Krizsan K."/>
            <person name="Balint B."/>
            <person name="Kovacs G.M."/>
            <person name="Kiss B."/>
            <person name="Cseklye J."/>
            <person name="Drula E."/>
            <person name="Henrissat B."/>
            <person name="Nagy I."/>
            <person name="Chovatia M."/>
            <person name="Adam C."/>
            <person name="LaButti K."/>
            <person name="Lipzen A."/>
            <person name="Riley R."/>
            <person name="Grigoriev I.V."/>
            <person name="Nagy L.G."/>
        </authorList>
    </citation>
    <scope>NUCLEOTIDE SEQUENCE [LARGE SCALE GENOMIC DNA]</scope>
    <source>
        <strain evidence="7 8">NL-1724</strain>
    </source>
</reference>
<dbReference type="STRING" id="97359.A0A550CXB4"/>
<dbReference type="InterPro" id="IPR012978">
    <property type="entry name" value="HEAT_RRP12"/>
</dbReference>
<feature type="compositionally biased region" description="Basic and acidic residues" evidence="4">
    <location>
        <begin position="1006"/>
        <end position="1015"/>
    </location>
</feature>
<dbReference type="PANTHER" id="PTHR48287:SF1">
    <property type="entry name" value="ARM REPEAT SUPERFAMILY PROTEIN"/>
    <property type="match status" value="1"/>
</dbReference>
<dbReference type="SUPFAM" id="SSF48371">
    <property type="entry name" value="ARM repeat"/>
    <property type="match status" value="1"/>
</dbReference>
<proteinExistence type="inferred from homology"/>
<evidence type="ECO:0000313" key="8">
    <source>
        <dbReference type="Proteomes" id="UP000320762"/>
    </source>
</evidence>
<evidence type="ECO:0000256" key="3">
    <source>
        <dbReference type="ARBA" id="ARBA00023242"/>
    </source>
</evidence>
<name>A0A550CXB4_9AGAR</name>
<organism evidence="7 8">
    <name type="scientific">Schizophyllum amplum</name>
    <dbReference type="NCBI Taxonomy" id="97359"/>
    <lineage>
        <taxon>Eukaryota</taxon>
        <taxon>Fungi</taxon>
        <taxon>Dikarya</taxon>
        <taxon>Basidiomycota</taxon>
        <taxon>Agaricomycotina</taxon>
        <taxon>Agaricomycetes</taxon>
        <taxon>Agaricomycetidae</taxon>
        <taxon>Agaricales</taxon>
        <taxon>Schizophyllaceae</taxon>
        <taxon>Schizophyllum</taxon>
    </lineage>
</organism>
<evidence type="ECO:0000313" key="7">
    <source>
        <dbReference type="EMBL" id="TRM69436.1"/>
    </source>
</evidence>
<sequence>MEETLAKIRVHTSSAAPAHKTPATLLVAVESIIREQKLEPTPTAYLGLLLTTLGGTLERKDLSLNEGDNLPAELYLLALVVPFVPQPVIRTKLNTIVSLTAPLFPRLTPHVAALRHQLTLYAVVLQALDRSQLDAQGVRQVFASILQLCTDPRPKARKKAAEVVRDVIVHPPSPLVRHPYGERVAEWASTQLSETSAKPVFHGKGKQNGADPADAAIYVLHVLRPVIPFLPPSSLPELTTLLLHLPVLGNNFLSQAAYLALADIFRLPFDDDVRGVGAQVPDVLAAVLSSPPPRANFGLTCAWLQVLGSGMRALQATAPAACAKELSHAWKIVWRSLESDDASVRRAAAQALDDLAACFSPEFIQPALQGNAQDAALGKIVAQASKALETLAYAKAIPEVLAVASSLTVNLHYRPSPGAPTAAQQLMLPMIKHIGDLRTQKTFDHKEAADVTLSTAMRVLGPQILLDTLPLNLDPEDRAAGREPRAYLLPLLNQPHASPLSHFVNYFVPLSERMFDLQQKAETGGRSSEAKVWSVLVAQVWAGLPGYCTGATDLKEGLSQPFCALLSQLLYTQNELRPSILRALKTLVESNVSRAESENELTERSLISREEAQANVEFLRTQAASWLAVLFNVFGSLQPETRGMIGDCITAWASITPENDISTAFANVFQLIKANLAKNASVVMATQDIVVILLPYLPSRDAEPLFAFCLTGDDLGHSETGVQKRGYKILARLVAANKISIDAEAVLKQLDEQADALAPAAKKDRFNLLSALVPLLPSSAMHAIPALIPEAVLGTKEPSEKARVAAFDLVLAMGRKMSEGGVVKRSMIDGMDEDGAPDAKASIEEYLTMVAGGLAGATPHMISATVTAISRLVFDWKDHLSATMLDELLQTHIVFLRSNNREIVKSVLGFVKIAVHTFPADAVRAHLSELVPALLGWAHNHANHFKLKVRHICERMIRRFGWEAVYGAAGQDESAKVLVNIKKRKDRAKRKRAAREEDGEDEEEEAAPRKGRTGDAFEDVVYGSESELEDSDDEEEDGGRPAKGQSGKGVRLRVDDDEPMDLLAGAASRVTSTSGKKRKPGKNAPQFKTDEDTGKMIIDDEAGEEEEAAVEDVVGTAYKESFTSVDGFARGPNGRVKFNKDTKKRRREEAANEDVEMADADAPAANKKPRSKKQDQKPVGHEFKAKKAGGDVKKRGVDPYAYVSLSQASKKKQGKMGIAGKR</sequence>
<dbReference type="Proteomes" id="UP000320762">
    <property type="component" value="Unassembled WGS sequence"/>
</dbReference>
<protein>
    <submittedName>
        <fullName evidence="7">Armadillo-type protein</fullName>
    </submittedName>
</protein>
<dbReference type="PANTHER" id="PTHR48287">
    <property type="entry name" value="ARM REPEAT SUPERFAMILY PROTEIN"/>
    <property type="match status" value="1"/>
</dbReference>
<evidence type="ECO:0000256" key="1">
    <source>
        <dbReference type="ARBA" id="ARBA00004123"/>
    </source>
</evidence>
<dbReference type="EMBL" id="VDMD01000001">
    <property type="protein sequence ID" value="TRM69436.1"/>
    <property type="molecule type" value="Genomic_DNA"/>
</dbReference>
<dbReference type="OrthoDB" id="2192888at2759"/>
<feature type="compositionally biased region" description="Basic and acidic residues" evidence="4">
    <location>
        <begin position="1172"/>
        <end position="1197"/>
    </location>
</feature>
<dbReference type="InterPro" id="IPR016024">
    <property type="entry name" value="ARM-type_fold"/>
</dbReference>
<evidence type="ECO:0000256" key="2">
    <source>
        <dbReference type="ARBA" id="ARBA00007690"/>
    </source>
</evidence>
<keyword evidence="3" id="KW-0539">Nucleus</keyword>
<feature type="domain" description="RRP12 N-terminal HEAT" evidence="6">
    <location>
        <begin position="12"/>
        <end position="242"/>
    </location>
</feature>
<dbReference type="Pfam" id="PF25772">
    <property type="entry name" value="HEAT_RRP12_N"/>
    <property type="match status" value="1"/>
</dbReference>
<feature type="region of interest" description="Disordered" evidence="4">
    <location>
        <begin position="988"/>
        <end position="1107"/>
    </location>
</feature>
<dbReference type="InterPro" id="IPR011989">
    <property type="entry name" value="ARM-like"/>
</dbReference>
<comment type="subcellular location">
    <subcellularLocation>
        <location evidence="1">Nucleus</location>
    </subcellularLocation>
</comment>
<accession>A0A550CXB4</accession>
<dbReference type="Gene3D" id="1.25.10.10">
    <property type="entry name" value="Leucine-rich Repeat Variant"/>
    <property type="match status" value="2"/>
</dbReference>
<gene>
    <name evidence="7" type="ORF">BD626DRAFT_421668</name>
</gene>
<feature type="domain" description="RRP12 HEAT" evidence="5">
    <location>
        <begin position="338"/>
        <end position="635"/>
    </location>
</feature>
<keyword evidence="8" id="KW-1185">Reference proteome</keyword>
<dbReference type="InterPro" id="IPR052087">
    <property type="entry name" value="RRP12"/>
</dbReference>
<feature type="compositionally biased region" description="Acidic residues" evidence="4">
    <location>
        <begin position="1026"/>
        <end position="1037"/>
    </location>
</feature>